<sequence>MGKYRRLHGKALTVVVVGTITATRTVPWAVAAWDHDVGTGARAGFHFVVYAVLLAAAAVTFLVWLREVRRNVARAGWPAADRWPPKRVVDDVWRASHPERRTSGLVTAWWVSLFVAGLLTGVGLAWERGPVGALVVTFAAAAGATAIFLTLFVVRRISLMQEDAGLARAKA</sequence>
<keyword evidence="1" id="KW-1133">Transmembrane helix</keyword>
<accession>A0A563EHW5</accession>
<dbReference type="RefSeq" id="WP_146358808.1">
    <property type="nucleotide sequence ID" value="NZ_VOBR01000034.1"/>
</dbReference>
<feature type="transmembrane region" description="Helical" evidence="1">
    <location>
        <begin position="104"/>
        <end position="126"/>
    </location>
</feature>
<keyword evidence="1" id="KW-0812">Transmembrane</keyword>
<keyword evidence="3" id="KW-1185">Reference proteome</keyword>
<protein>
    <submittedName>
        <fullName evidence="2">DUF4328 domain-containing protein</fullName>
    </submittedName>
</protein>
<evidence type="ECO:0000256" key="1">
    <source>
        <dbReference type="SAM" id="Phobius"/>
    </source>
</evidence>
<dbReference type="OrthoDB" id="4174975at2"/>
<proteinExistence type="predicted"/>
<dbReference type="Proteomes" id="UP000316639">
    <property type="component" value="Unassembled WGS sequence"/>
</dbReference>
<gene>
    <name evidence="2" type="ORF">FKR81_36600</name>
</gene>
<feature type="transmembrane region" description="Helical" evidence="1">
    <location>
        <begin position="132"/>
        <end position="154"/>
    </location>
</feature>
<reference evidence="2 3" key="1">
    <citation type="submission" date="2019-07" db="EMBL/GenBank/DDBJ databases">
        <title>Lentzea xizangensis sp. nov., isolated from Qinghai-Tibetan Plateau Soils.</title>
        <authorList>
            <person name="Huang J."/>
        </authorList>
    </citation>
    <scope>NUCLEOTIDE SEQUENCE [LARGE SCALE GENOMIC DNA]</scope>
    <source>
        <strain evidence="2 3">FXJ1.1311</strain>
    </source>
</reference>
<organism evidence="2 3">
    <name type="scientific">Lentzea tibetensis</name>
    <dbReference type="NCBI Taxonomy" id="2591470"/>
    <lineage>
        <taxon>Bacteria</taxon>
        <taxon>Bacillati</taxon>
        <taxon>Actinomycetota</taxon>
        <taxon>Actinomycetes</taxon>
        <taxon>Pseudonocardiales</taxon>
        <taxon>Pseudonocardiaceae</taxon>
        <taxon>Lentzea</taxon>
    </lineage>
</organism>
<dbReference type="AlphaFoldDB" id="A0A563EHW5"/>
<evidence type="ECO:0000313" key="3">
    <source>
        <dbReference type="Proteomes" id="UP000316639"/>
    </source>
</evidence>
<dbReference type="EMBL" id="VOBR01000034">
    <property type="protein sequence ID" value="TWP46261.1"/>
    <property type="molecule type" value="Genomic_DNA"/>
</dbReference>
<feature type="transmembrane region" description="Helical" evidence="1">
    <location>
        <begin position="45"/>
        <end position="65"/>
    </location>
</feature>
<keyword evidence="1" id="KW-0472">Membrane</keyword>
<evidence type="ECO:0000313" key="2">
    <source>
        <dbReference type="EMBL" id="TWP46261.1"/>
    </source>
</evidence>
<feature type="transmembrane region" description="Helical" evidence="1">
    <location>
        <begin position="12"/>
        <end position="33"/>
    </location>
</feature>
<comment type="caution">
    <text evidence="2">The sequence shown here is derived from an EMBL/GenBank/DDBJ whole genome shotgun (WGS) entry which is preliminary data.</text>
</comment>
<name>A0A563EHW5_9PSEU</name>